<comment type="cofactor">
    <cofactor evidence="1">
        <name>Ca(2+)</name>
        <dbReference type="ChEBI" id="CHEBI:29108"/>
    </cofactor>
</comment>
<dbReference type="Gene3D" id="2.30.30.40">
    <property type="entry name" value="SH3 Domains"/>
    <property type="match status" value="1"/>
</dbReference>
<sequence length="1007" mass="114686">MERWLAGFFESKPVKFYDDGIGSLLERWRRVTEHDGGYFLRSCLDSSCDCFSLRFFRYLTGDQLRSDSSLDSYAQALLMGCRCIELDCWDGQRRANSQDFLDIVIYHGYTMTSKLLLRDVLNVIKHYAFITSVYPVILSIEDNCSVPAQRLLAQEIKEILGDELLVQPINASETQLPSPAALKRKIILKHKKLPIENEDLANFVSTSTDEFQDTDILSKECIKKGVLSLKDGIRHEWSSHVFILFPDRLCYLLETCDDCAQKDDKEDTMSLMGDDDKEEESLAGFGIRPEEQHITEEWFHGHCERDEAKERILQHKDLGNGLFMVRDSNLFIGDYSLTILHDGKVHHVRIKTRIVDREKKYYFMENKVCDTLYELVSYYTRNYLTTPTFKMTLVTPCPQPQPHLSQWFSPTADKEKAELLLSQVPEDGAFLLRYSSSDKNVFVLSIRVDGEIWHYRLKRDGRIFVVNQTVFENLNQIVEYYRSREFVRGISLRLPVNENEMHLVPGQLELAQGSYQELSQLEEKVLARALRPYRGVGEDDLSFPANAVITVIRKEEALWTGRYGSSFGWFPAAYVQEILPEKATPSGGYNYNTIELAGTVVERVTDGEKQHVIKISHSAQQWSGQQWLLAARSIEEADDWQNQLWDLTRSVNNKISVLRTREKSARIAAELSNLVVYCQAVPFDAAHVRTGSFYEMCSFVENKLDKLLEKGLVTFNIRQLSRVYPHGSRITSANYSPVPMWNAGCHMVALNYQTGDKPMQLNQGKFMANGRCGYVLKPEYMLDEDFDPSHGESVTASTPIRLTVHIIAGRHLSRRDRHKGICSPFVEVEVVGLPCDEKAYKTRTITSNGLNPIWNQSFVFDVSCPEVALLRFQVEDGDFVGPKTDPFIGQAVFPLDSIRCGFRSVPLLNQFSEELELSALLVDVQMISMVDSSLIQSAHSVLQESRLAPVFRSKDRKLKSFDSSIVPRGVHSSLLGSSVDSQSPSASSITARKFSAFQSQDSFDSLE</sequence>
<evidence type="ECO:0000256" key="1">
    <source>
        <dbReference type="ARBA" id="ARBA00001913"/>
    </source>
</evidence>
<evidence type="ECO:0000256" key="11">
    <source>
        <dbReference type="PROSITE-ProRule" id="PRU00191"/>
    </source>
</evidence>
<keyword evidence="10" id="KW-0807">Transducer</keyword>
<dbReference type="InterPro" id="IPR017946">
    <property type="entry name" value="PLC-like_Pdiesterase_TIM-brl"/>
</dbReference>
<gene>
    <name evidence="18" type="ORF">HPBE_LOCUS7763</name>
</gene>
<reference evidence="20" key="2">
    <citation type="submission" date="2019-09" db="UniProtKB">
        <authorList>
            <consortium name="WormBaseParasite"/>
        </authorList>
    </citation>
    <scope>IDENTIFICATION</scope>
</reference>
<dbReference type="Pfam" id="PF00018">
    <property type="entry name" value="SH3_1"/>
    <property type="match status" value="1"/>
</dbReference>
<evidence type="ECO:0000259" key="17">
    <source>
        <dbReference type="PROSITE" id="PS50008"/>
    </source>
</evidence>
<dbReference type="Proteomes" id="UP000050761">
    <property type="component" value="Unassembled WGS sequence"/>
</dbReference>
<keyword evidence="19" id="KW-1185">Reference proteome</keyword>
<dbReference type="PRINTS" id="PR00401">
    <property type="entry name" value="SH2DOMAIN"/>
</dbReference>
<dbReference type="FunFam" id="3.20.20.190:FF:000062">
    <property type="entry name" value="1-phosphatidylinositol 4,5-bisphosphate phosphodiesterase gamma"/>
    <property type="match status" value="1"/>
</dbReference>
<keyword evidence="5 13" id="KW-0378">Hydrolase</keyword>
<evidence type="ECO:0000313" key="19">
    <source>
        <dbReference type="Proteomes" id="UP000050761"/>
    </source>
</evidence>
<accession>A0A3P7XGU8</accession>
<dbReference type="SMART" id="SM00149">
    <property type="entry name" value="PLCYc"/>
    <property type="match status" value="1"/>
</dbReference>
<dbReference type="InterPro" id="IPR001711">
    <property type="entry name" value="PLipase_C_Pinositol-sp_Y"/>
</dbReference>
<dbReference type="PROSITE" id="PS50007">
    <property type="entry name" value="PIPLC_X_DOMAIN"/>
    <property type="match status" value="1"/>
</dbReference>
<feature type="domain" description="C2" evidence="16">
    <location>
        <begin position="782"/>
        <end position="909"/>
    </location>
</feature>
<feature type="domain" description="SH3" evidence="15">
    <location>
        <begin position="522"/>
        <end position="580"/>
    </location>
</feature>
<dbReference type="PROSITE" id="PS50002">
    <property type="entry name" value="SH3"/>
    <property type="match status" value="1"/>
</dbReference>
<keyword evidence="8 11" id="KW-0727">SH2 domain</keyword>
<dbReference type="Pfam" id="PF00387">
    <property type="entry name" value="PI-PLC-Y"/>
    <property type="match status" value="1"/>
</dbReference>
<dbReference type="Gene3D" id="2.60.40.150">
    <property type="entry name" value="C2 domain"/>
    <property type="match status" value="1"/>
</dbReference>
<dbReference type="SUPFAM" id="SSF49562">
    <property type="entry name" value="C2 domain (Calcium/lipid-binding domain, CaLB)"/>
    <property type="match status" value="1"/>
</dbReference>
<comment type="catalytic activity">
    <reaction evidence="13">
        <text>a 1,2-diacyl-sn-glycero-3-phospho-(1D-myo-inositol-4,5-bisphosphate) + H2O = 1D-myo-inositol 1,4,5-trisphosphate + a 1,2-diacyl-sn-glycerol + H(+)</text>
        <dbReference type="Rhea" id="RHEA:33179"/>
        <dbReference type="ChEBI" id="CHEBI:15377"/>
        <dbReference type="ChEBI" id="CHEBI:15378"/>
        <dbReference type="ChEBI" id="CHEBI:17815"/>
        <dbReference type="ChEBI" id="CHEBI:58456"/>
        <dbReference type="ChEBI" id="CHEBI:203600"/>
        <dbReference type="EC" id="3.1.4.11"/>
    </reaction>
</comment>
<dbReference type="SUPFAM" id="SSF55550">
    <property type="entry name" value="SH2 domain"/>
    <property type="match status" value="2"/>
</dbReference>
<dbReference type="PANTHER" id="PTHR10336:SF159">
    <property type="entry name" value="1-PHOSPHATIDYLINOSITOL 4,5-BISPHOSPHATE PHOSPHODIESTERASE GAMMA"/>
    <property type="match status" value="1"/>
</dbReference>
<dbReference type="InterPro" id="IPR036860">
    <property type="entry name" value="SH2_dom_sf"/>
</dbReference>
<dbReference type="Gene3D" id="3.30.505.10">
    <property type="entry name" value="SH2 domain"/>
    <property type="match status" value="2"/>
</dbReference>
<organism evidence="18">
    <name type="scientific">Heligmosomoides polygyrus</name>
    <name type="common">Parasitic roundworm</name>
    <dbReference type="NCBI Taxonomy" id="6339"/>
    <lineage>
        <taxon>Eukaryota</taxon>
        <taxon>Metazoa</taxon>
        <taxon>Ecdysozoa</taxon>
        <taxon>Nematoda</taxon>
        <taxon>Chromadorea</taxon>
        <taxon>Rhabditida</taxon>
        <taxon>Rhabditina</taxon>
        <taxon>Rhabditomorpha</taxon>
        <taxon>Strongyloidea</taxon>
        <taxon>Heligmosomidae</taxon>
        <taxon>Heligmosomoides</taxon>
    </lineage>
</organism>
<keyword evidence="9 13" id="KW-0443">Lipid metabolism</keyword>
<evidence type="ECO:0000259" key="14">
    <source>
        <dbReference type="PROSITE" id="PS50001"/>
    </source>
</evidence>
<dbReference type="CDD" id="cd00275">
    <property type="entry name" value="C2_PLC_like"/>
    <property type="match status" value="1"/>
</dbReference>
<dbReference type="EMBL" id="UZAH01025969">
    <property type="protein sequence ID" value="VDO73541.1"/>
    <property type="molecule type" value="Genomic_DNA"/>
</dbReference>
<evidence type="ECO:0000313" key="20">
    <source>
        <dbReference type="WBParaSite" id="HPBE_0000776201-mRNA-1"/>
    </source>
</evidence>
<evidence type="ECO:0000256" key="9">
    <source>
        <dbReference type="ARBA" id="ARBA00023098"/>
    </source>
</evidence>
<reference evidence="18 19" key="1">
    <citation type="submission" date="2018-11" db="EMBL/GenBank/DDBJ databases">
        <authorList>
            <consortium name="Pathogen Informatics"/>
        </authorList>
    </citation>
    <scope>NUCLEOTIDE SEQUENCE [LARGE SCALE GENOMIC DNA]</scope>
</reference>
<evidence type="ECO:0000256" key="6">
    <source>
        <dbReference type="ARBA" id="ARBA00022837"/>
    </source>
</evidence>
<dbReference type="InterPro" id="IPR001192">
    <property type="entry name" value="PI-PLC_fam"/>
</dbReference>
<dbReference type="GO" id="GO:0051209">
    <property type="term" value="P:release of sequestered calcium ion into cytosol"/>
    <property type="evidence" value="ECO:0007669"/>
    <property type="project" value="TreeGrafter"/>
</dbReference>
<evidence type="ECO:0000259" key="15">
    <source>
        <dbReference type="PROSITE" id="PS50002"/>
    </source>
</evidence>
<dbReference type="GO" id="GO:0016042">
    <property type="term" value="P:lipid catabolic process"/>
    <property type="evidence" value="ECO:0007669"/>
    <property type="project" value="UniProtKB-KW"/>
</dbReference>
<dbReference type="GO" id="GO:0010634">
    <property type="term" value="P:positive regulation of epithelial cell migration"/>
    <property type="evidence" value="ECO:0007669"/>
    <property type="project" value="TreeGrafter"/>
</dbReference>
<evidence type="ECO:0000256" key="7">
    <source>
        <dbReference type="ARBA" id="ARBA00022963"/>
    </source>
</evidence>
<keyword evidence="6" id="KW-0106">Calcium</keyword>
<dbReference type="SMART" id="SM00252">
    <property type="entry name" value="SH2"/>
    <property type="match status" value="2"/>
</dbReference>
<dbReference type="InterPro" id="IPR035024">
    <property type="entry name" value="PLC-gamma_N-SH2"/>
</dbReference>
<protein>
    <recommendedName>
        <fullName evidence="2 13">Phosphoinositide phospholipase C</fullName>
        <ecNumber evidence="2 13">3.1.4.11</ecNumber>
    </recommendedName>
</protein>
<dbReference type="GO" id="GO:0046488">
    <property type="term" value="P:phosphatidylinositol metabolic process"/>
    <property type="evidence" value="ECO:0007669"/>
    <property type="project" value="TreeGrafter"/>
</dbReference>
<dbReference type="GO" id="GO:0048015">
    <property type="term" value="P:phosphatidylinositol-mediated signaling"/>
    <property type="evidence" value="ECO:0007669"/>
    <property type="project" value="TreeGrafter"/>
</dbReference>
<dbReference type="InterPro" id="IPR035892">
    <property type="entry name" value="C2_domain_sf"/>
</dbReference>
<evidence type="ECO:0000256" key="3">
    <source>
        <dbReference type="ARBA" id="ARBA00022443"/>
    </source>
</evidence>
<evidence type="ECO:0000256" key="12">
    <source>
        <dbReference type="PROSITE-ProRule" id="PRU00192"/>
    </source>
</evidence>
<dbReference type="PROSITE" id="PS50008">
    <property type="entry name" value="PIPLC_Y_DOMAIN"/>
    <property type="match status" value="1"/>
</dbReference>
<dbReference type="AlphaFoldDB" id="A0A3P7XGU8"/>
<evidence type="ECO:0000256" key="13">
    <source>
        <dbReference type="RuleBase" id="RU361133"/>
    </source>
</evidence>
<dbReference type="PANTHER" id="PTHR10336">
    <property type="entry name" value="PHOSPHOINOSITIDE-SPECIFIC PHOSPHOLIPASE C FAMILY PROTEIN"/>
    <property type="match status" value="1"/>
</dbReference>
<evidence type="ECO:0000259" key="16">
    <source>
        <dbReference type="PROSITE" id="PS50004"/>
    </source>
</evidence>
<feature type="domain" description="PI-PLC Y-box" evidence="17">
    <location>
        <begin position="671"/>
        <end position="781"/>
    </location>
</feature>
<dbReference type="SUPFAM" id="SSF51695">
    <property type="entry name" value="PLC-like phosphodiesterases"/>
    <property type="match status" value="1"/>
</dbReference>
<evidence type="ECO:0000313" key="18">
    <source>
        <dbReference type="EMBL" id="VDO73541.1"/>
    </source>
</evidence>
<dbReference type="GO" id="GO:0032587">
    <property type="term" value="C:ruffle membrane"/>
    <property type="evidence" value="ECO:0007669"/>
    <property type="project" value="TreeGrafter"/>
</dbReference>
<dbReference type="EC" id="3.1.4.11" evidence="2 13"/>
<dbReference type="OrthoDB" id="269822at2759"/>
<name>A0A3P7XGU8_HELPZ</name>
<keyword evidence="3 12" id="KW-0728">SH3 domain</keyword>
<dbReference type="PROSITE" id="PS50004">
    <property type="entry name" value="C2"/>
    <property type="match status" value="1"/>
</dbReference>
<dbReference type="PRINTS" id="PR00390">
    <property type="entry name" value="PHPHLIPASEC"/>
</dbReference>
<dbReference type="Gene3D" id="3.20.20.190">
    <property type="entry name" value="Phosphatidylinositol (PI) phosphodiesterase"/>
    <property type="match status" value="2"/>
</dbReference>
<dbReference type="InterPro" id="IPR001452">
    <property type="entry name" value="SH3_domain"/>
</dbReference>
<feature type="domain" description="SH2" evidence="14">
    <location>
        <begin position="298"/>
        <end position="397"/>
    </location>
</feature>
<feature type="domain" description="SH2" evidence="14">
    <location>
        <begin position="407"/>
        <end position="496"/>
    </location>
</feature>
<dbReference type="Pfam" id="PF00017">
    <property type="entry name" value="SH2"/>
    <property type="match status" value="2"/>
</dbReference>
<dbReference type="SMART" id="SM00326">
    <property type="entry name" value="SH3"/>
    <property type="match status" value="1"/>
</dbReference>
<evidence type="ECO:0000256" key="5">
    <source>
        <dbReference type="ARBA" id="ARBA00022801"/>
    </source>
</evidence>
<evidence type="ECO:0000256" key="8">
    <source>
        <dbReference type="ARBA" id="ARBA00022999"/>
    </source>
</evidence>
<dbReference type="Pfam" id="PF00388">
    <property type="entry name" value="PI-PLC-X"/>
    <property type="match status" value="1"/>
</dbReference>
<dbReference type="FunFam" id="3.30.505.10:FF:000011">
    <property type="entry name" value="1-phosphatidylinositol 4,5-bisphosphate phosphodiesterase gamma"/>
    <property type="match status" value="1"/>
</dbReference>
<keyword evidence="4" id="KW-0677">Repeat</keyword>
<dbReference type="InterPro" id="IPR000909">
    <property type="entry name" value="PLipase_C_PInositol-sp_X_dom"/>
</dbReference>
<proteinExistence type="predicted"/>
<dbReference type="PROSITE" id="PS50001">
    <property type="entry name" value="SH2"/>
    <property type="match status" value="2"/>
</dbReference>
<dbReference type="InterPro" id="IPR000980">
    <property type="entry name" value="SH2"/>
</dbReference>
<dbReference type="Pfam" id="PF00168">
    <property type="entry name" value="C2"/>
    <property type="match status" value="1"/>
</dbReference>
<dbReference type="GO" id="GO:0004435">
    <property type="term" value="F:phosphatidylinositol-4,5-bisphosphate phospholipase C activity"/>
    <property type="evidence" value="ECO:0007669"/>
    <property type="project" value="UniProtKB-EC"/>
</dbReference>
<dbReference type="WBParaSite" id="HPBE_0000776201-mRNA-1">
    <property type="protein sequence ID" value="HPBE_0000776201-mRNA-1"/>
    <property type="gene ID" value="HPBE_0000776201"/>
</dbReference>
<dbReference type="SMART" id="SM00148">
    <property type="entry name" value="PLCXc"/>
    <property type="match status" value="1"/>
</dbReference>
<dbReference type="CDD" id="cd10341">
    <property type="entry name" value="SH2_N-SH2_PLC_gamma_like"/>
    <property type="match status" value="1"/>
</dbReference>
<evidence type="ECO:0000256" key="4">
    <source>
        <dbReference type="ARBA" id="ARBA00022737"/>
    </source>
</evidence>
<evidence type="ECO:0000256" key="2">
    <source>
        <dbReference type="ARBA" id="ARBA00012368"/>
    </source>
</evidence>
<evidence type="ECO:0000256" key="10">
    <source>
        <dbReference type="ARBA" id="ARBA00023224"/>
    </source>
</evidence>
<dbReference type="InterPro" id="IPR000008">
    <property type="entry name" value="C2_dom"/>
</dbReference>
<dbReference type="SMART" id="SM00239">
    <property type="entry name" value="C2"/>
    <property type="match status" value="1"/>
</dbReference>
<keyword evidence="7 13" id="KW-0442">Lipid degradation</keyword>